<evidence type="ECO:0000256" key="1">
    <source>
        <dbReference type="ARBA" id="ARBA00022729"/>
    </source>
</evidence>
<name>J6EM25_TRIAS</name>
<evidence type="ECO:0000259" key="4">
    <source>
        <dbReference type="Pfam" id="PF10342"/>
    </source>
</evidence>
<dbReference type="Proteomes" id="UP000002748">
    <property type="component" value="Unassembled WGS sequence"/>
</dbReference>
<dbReference type="Pfam" id="PF10342">
    <property type="entry name" value="Kre9_KNH"/>
    <property type="match status" value="1"/>
</dbReference>
<accession>J6EM25</accession>
<dbReference type="GeneID" id="25989639"/>
<comment type="caution">
    <text evidence="5">The sequence shown here is derived from an EMBL/GenBank/DDBJ whole genome shotgun (WGS) entry which is preliminary data.</text>
</comment>
<feature type="signal peptide" evidence="3">
    <location>
        <begin position="1"/>
        <end position="17"/>
    </location>
</feature>
<feature type="domain" description="Yeast cell wall synthesis Kre9/Knh1-like N-terminal" evidence="4">
    <location>
        <begin position="22"/>
        <end position="110"/>
    </location>
</feature>
<organism evidence="5 6">
    <name type="scientific">Trichosporon asahii var. asahii (strain ATCC 90039 / CBS 2479 / JCM 2466 / KCTC 7840 / NBRC 103889/ NCYC 2677 / UAMH 7654)</name>
    <name type="common">Yeast</name>
    <dbReference type="NCBI Taxonomy" id="1186058"/>
    <lineage>
        <taxon>Eukaryota</taxon>
        <taxon>Fungi</taxon>
        <taxon>Dikarya</taxon>
        <taxon>Basidiomycota</taxon>
        <taxon>Agaricomycotina</taxon>
        <taxon>Tremellomycetes</taxon>
        <taxon>Trichosporonales</taxon>
        <taxon>Trichosporonaceae</taxon>
        <taxon>Trichosporon</taxon>
    </lineage>
</organism>
<proteinExistence type="predicted"/>
<evidence type="ECO:0000313" key="6">
    <source>
        <dbReference type="Proteomes" id="UP000002748"/>
    </source>
</evidence>
<feature type="compositionally biased region" description="Low complexity" evidence="2">
    <location>
        <begin position="116"/>
        <end position="141"/>
    </location>
</feature>
<dbReference type="HOGENOM" id="CLU_1256836_0_0_1"/>
<feature type="region of interest" description="Disordered" evidence="2">
    <location>
        <begin position="114"/>
        <end position="196"/>
    </location>
</feature>
<dbReference type="KEGG" id="tasa:A1Q1_06127"/>
<feature type="chain" id="PRO_5003787094" description="Yeast cell wall synthesis Kre9/Knh1-like N-terminal domain-containing protein" evidence="3">
    <location>
        <begin position="18"/>
        <end position="220"/>
    </location>
</feature>
<dbReference type="VEuPathDB" id="FungiDB:A1Q1_06127"/>
<evidence type="ECO:0000256" key="3">
    <source>
        <dbReference type="SAM" id="SignalP"/>
    </source>
</evidence>
<dbReference type="PANTHER" id="PTHR35185">
    <property type="entry name" value="SERINE/THREONINE-RICH PROTEIN ADG2-RELATED"/>
    <property type="match status" value="1"/>
</dbReference>
<gene>
    <name evidence="5" type="ORF">A1Q1_06127</name>
</gene>
<dbReference type="InterPro" id="IPR052479">
    <property type="entry name" value="GPI-anchor_Adhesion_Reg"/>
</dbReference>
<evidence type="ECO:0000256" key="2">
    <source>
        <dbReference type="SAM" id="MobiDB-lite"/>
    </source>
</evidence>
<dbReference type="EMBL" id="ALBS01000327">
    <property type="protein sequence ID" value="EJT45364.1"/>
    <property type="molecule type" value="Genomic_DNA"/>
</dbReference>
<feature type="compositionally biased region" description="Low complexity" evidence="2">
    <location>
        <begin position="172"/>
        <end position="196"/>
    </location>
</feature>
<dbReference type="InterPro" id="IPR018466">
    <property type="entry name" value="Kre9/Knh1-like_N"/>
</dbReference>
<reference evidence="5 6" key="1">
    <citation type="journal article" date="2012" name="Eukaryot. Cell">
        <title>Draft genome sequence of CBS 2479, the standard type strain of Trichosporon asahii.</title>
        <authorList>
            <person name="Yang R.Y."/>
            <person name="Li H.T."/>
            <person name="Zhu H."/>
            <person name="Zhou G.P."/>
            <person name="Wang M."/>
            <person name="Wang L."/>
        </authorList>
    </citation>
    <scope>NUCLEOTIDE SEQUENCE [LARGE SCALE GENOMIC DNA]</scope>
    <source>
        <strain evidence="6">ATCC 90039 / CBS 2479 / JCM 2466 / KCTC 7840 / NCYC 2677 / UAMH 7654</strain>
    </source>
</reference>
<dbReference type="PANTHER" id="PTHR35185:SF1">
    <property type="entry name" value="UPF0619 GPI-ANCHORED MEMBRANE PROTEIN C1322.10"/>
    <property type="match status" value="1"/>
</dbReference>
<evidence type="ECO:0000313" key="5">
    <source>
        <dbReference type="EMBL" id="EJT45364.1"/>
    </source>
</evidence>
<dbReference type="AlphaFoldDB" id="J6EM25"/>
<protein>
    <recommendedName>
        <fullName evidence="4">Yeast cell wall synthesis Kre9/Knh1-like N-terminal domain-containing protein</fullName>
    </recommendedName>
</protein>
<feature type="compositionally biased region" description="Polar residues" evidence="2">
    <location>
        <begin position="158"/>
        <end position="171"/>
    </location>
</feature>
<keyword evidence="1 3" id="KW-0732">Signal</keyword>
<sequence length="220" mass="22139">MLVKATTLLTLLAAVKAISITQPTDNTKWNGGETTTITWTSVSTDEDTFNLAIKDKNNDVKIIAENVDTNSHSYSYTPDANADGDFNIQILSAKKNQQNAILAESGFFEIQPSTNANAAQSSDSESSASATTSADAKTSSAIPNKLTSPSADIKSGAAGQTLSMSAGENQPSAQATNGNTNGAAAAPSGSAAAGTKEAGAASALVPSLALVGGSLLAALL</sequence>
<dbReference type="RefSeq" id="XP_014176811.1">
    <property type="nucleotide sequence ID" value="XM_014321336.1"/>
</dbReference>